<evidence type="ECO:0000256" key="5">
    <source>
        <dbReference type="RuleBase" id="RU367124"/>
    </source>
</evidence>
<feature type="signal peptide" evidence="5">
    <location>
        <begin position="1"/>
        <end position="20"/>
    </location>
</feature>
<comment type="function">
    <text evidence="5">Effector that suppresses plant defense responses during pathogen infection.</text>
</comment>
<accession>A0A8J5IC67</accession>
<keyword evidence="4 5" id="KW-0732">Signal</keyword>
<name>A0A8J5IC67_9STRA</name>
<evidence type="ECO:0000313" key="7">
    <source>
        <dbReference type="EMBL" id="KAG6955381.1"/>
    </source>
</evidence>
<comment type="subcellular location">
    <subcellularLocation>
        <location evidence="1 5">Secreted</location>
    </subcellularLocation>
</comment>
<protein>
    <recommendedName>
        <fullName evidence="5">RxLR effector protein</fullName>
    </recommendedName>
</protein>
<gene>
    <name evidence="7" type="ORF">JG688_00011892</name>
</gene>
<evidence type="ECO:0000256" key="2">
    <source>
        <dbReference type="ARBA" id="ARBA00010400"/>
    </source>
</evidence>
<keyword evidence="8" id="KW-1185">Reference proteome</keyword>
<organism evidence="7 8">
    <name type="scientific">Phytophthora aleatoria</name>
    <dbReference type="NCBI Taxonomy" id="2496075"/>
    <lineage>
        <taxon>Eukaryota</taxon>
        <taxon>Sar</taxon>
        <taxon>Stramenopiles</taxon>
        <taxon>Oomycota</taxon>
        <taxon>Peronosporomycetes</taxon>
        <taxon>Peronosporales</taxon>
        <taxon>Peronosporaceae</taxon>
        <taxon>Phytophthora</taxon>
    </lineage>
</organism>
<comment type="caution">
    <text evidence="7">The sequence shown here is derived from an EMBL/GenBank/DDBJ whole genome shotgun (WGS) entry which is preliminary data.</text>
</comment>
<dbReference type="AlphaFoldDB" id="A0A8J5IC67"/>
<sequence length="130" mass="14166">MRVGFVVLATVATLLSSVHAESTDSLSKQKFTITSPGSNDALDGVYIRKGSDKYVILHLNDDESTEDRPGVDNGSSLEDDSASDGQEERALPAPVSAGGLAKVKKTLKNAKNDFIWRFFHALVPERFREI</sequence>
<dbReference type="Pfam" id="PF16810">
    <property type="entry name" value="RXLR"/>
    <property type="match status" value="1"/>
</dbReference>
<comment type="domain">
    <text evidence="5">The RxLR-dEER motif acts to carry the protein into the host cell cytoplasm through binding to cell surface phosphatidylinositol-3-phosphate.</text>
</comment>
<evidence type="ECO:0000256" key="6">
    <source>
        <dbReference type="SAM" id="MobiDB-lite"/>
    </source>
</evidence>
<evidence type="ECO:0000256" key="1">
    <source>
        <dbReference type="ARBA" id="ARBA00004613"/>
    </source>
</evidence>
<evidence type="ECO:0000256" key="3">
    <source>
        <dbReference type="ARBA" id="ARBA00022525"/>
    </source>
</evidence>
<dbReference type="Proteomes" id="UP000709295">
    <property type="component" value="Unassembled WGS sequence"/>
</dbReference>
<reference evidence="7" key="1">
    <citation type="submission" date="2021-01" db="EMBL/GenBank/DDBJ databases">
        <title>Phytophthora aleatoria, a newly-described species from Pinus radiata is distinct from Phytophthora cactorum isolates based on comparative genomics.</title>
        <authorList>
            <person name="Mcdougal R."/>
            <person name="Panda P."/>
            <person name="Williams N."/>
            <person name="Studholme D.J."/>
        </authorList>
    </citation>
    <scope>NUCLEOTIDE SEQUENCE</scope>
    <source>
        <strain evidence="7">NZFS 4037</strain>
    </source>
</reference>
<proteinExistence type="inferred from homology"/>
<dbReference type="EMBL" id="JAENGY010000873">
    <property type="protein sequence ID" value="KAG6955381.1"/>
    <property type="molecule type" value="Genomic_DNA"/>
</dbReference>
<evidence type="ECO:0000313" key="8">
    <source>
        <dbReference type="Proteomes" id="UP000709295"/>
    </source>
</evidence>
<feature type="region of interest" description="Disordered" evidence="6">
    <location>
        <begin position="61"/>
        <end position="95"/>
    </location>
</feature>
<feature type="chain" id="PRO_5035166947" description="RxLR effector protein" evidence="5">
    <location>
        <begin position="21"/>
        <end position="130"/>
    </location>
</feature>
<dbReference type="InterPro" id="IPR031825">
    <property type="entry name" value="RXLR"/>
</dbReference>
<evidence type="ECO:0000256" key="4">
    <source>
        <dbReference type="ARBA" id="ARBA00022729"/>
    </source>
</evidence>
<comment type="similarity">
    <text evidence="2 5">Belongs to the RxLR effector family.</text>
</comment>
<keyword evidence="3 5" id="KW-0964">Secreted</keyword>